<dbReference type="STRING" id="551995.SAMN05192574_102369"/>
<dbReference type="Gene3D" id="1.10.260.40">
    <property type="entry name" value="lambda repressor-like DNA-binding domains"/>
    <property type="match status" value="1"/>
</dbReference>
<evidence type="ECO:0000313" key="2">
    <source>
        <dbReference type="EMBL" id="SEN07322.1"/>
    </source>
</evidence>
<name>A0A1H8DJ00_9SPHI</name>
<dbReference type="CDD" id="cd00093">
    <property type="entry name" value="HTH_XRE"/>
    <property type="match status" value="1"/>
</dbReference>
<dbReference type="RefSeq" id="WP_091209503.1">
    <property type="nucleotide sequence ID" value="NZ_FOCL01000002.1"/>
</dbReference>
<dbReference type="PROSITE" id="PS50943">
    <property type="entry name" value="HTH_CROC1"/>
    <property type="match status" value="1"/>
</dbReference>
<dbReference type="InterPro" id="IPR001387">
    <property type="entry name" value="Cro/C1-type_HTH"/>
</dbReference>
<dbReference type="Pfam" id="PF13443">
    <property type="entry name" value="HTH_26"/>
    <property type="match status" value="1"/>
</dbReference>
<proteinExistence type="predicted"/>
<dbReference type="OrthoDB" id="680346at2"/>
<dbReference type="AlphaFoldDB" id="A0A1H8DJ00"/>
<dbReference type="SMART" id="SM00530">
    <property type="entry name" value="HTH_XRE"/>
    <property type="match status" value="1"/>
</dbReference>
<accession>A0A1H8DJ00</accession>
<dbReference type="SUPFAM" id="SSF47413">
    <property type="entry name" value="lambda repressor-like DNA-binding domains"/>
    <property type="match status" value="1"/>
</dbReference>
<gene>
    <name evidence="2" type="ORF">SAMN05192574_102369</name>
</gene>
<dbReference type="GO" id="GO:0003677">
    <property type="term" value="F:DNA binding"/>
    <property type="evidence" value="ECO:0007669"/>
    <property type="project" value="UniProtKB-KW"/>
</dbReference>
<sequence>MPPQYIDRDSLSKVREKLWAASQNKGITLEDIQDRTNFSYSQVYRIVRGKNNISVSHVMEVCRALELQPSQVFNFDIEIPKFSPLRKDLKGNSSKKK</sequence>
<dbReference type="InterPro" id="IPR010982">
    <property type="entry name" value="Lambda_DNA-bd_dom_sf"/>
</dbReference>
<evidence type="ECO:0000259" key="1">
    <source>
        <dbReference type="PROSITE" id="PS50943"/>
    </source>
</evidence>
<keyword evidence="3" id="KW-1185">Reference proteome</keyword>
<evidence type="ECO:0000313" key="3">
    <source>
        <dbReference type="Proteomes" id="UP000198942"/>
    </source>
</evidence>
<dbReference type="Proteomes" id="UP000198942">
    <property type="component" value="Unassembled WGS sequence"/>
</dbReference>
<protein>
    <submittedName>
        <fullName evidence="2">Cro/C1-type HTH DNA-binding domain-containing protein</fullName>
    </submittedName>
</protein>
<feature type="domain" description="HTH cro/C1-type" evidence="1">
    <location>
        <begin position="23"/>
        <end position="72"/>
    </location>
</feature>
<dbReference type="EMBL" id="FOCL01000002">
    <property type="protein sequence ID" value="SEN07322.1"/>
    <property type="molecule type" value="Genomic_DNA"/>
</dbReference>
<organism evidence="2 3">
    <name type="scientific">Mucilaginibacter gossypiicola</name>
    <dbReference type="NCBI Taxonomy" id="551995"/>
    <lineage>
        <taxon>Bacteria</taxon>
        <taxon>Pseudomonadati</taxon>
        <taxon>Bacteroidota</taxon>
        <taxon>Sphingobacteriia</taxon>
        <taxon>Sphingobacteriales</taxon>
        <taxon>Sphingobacteriaceae</taxon>
        <taxon>Mucilaginibacter</taxon>
    </lineage>
</organism>
<keyword evidence="2" id="KW-0238">DNA-binding</keyword>
<reference evidence="3" key="1">
    <citation type="submission" date="2016-10" db="EMBL/GenBank/DDBJ databases">
        <authorList>
            <person name="Varghese N."/>
            <person name="Submissions S."/>
        </authorList>
    </citation>
    <scope>NUCLEOTIDE SEQUENCE [LARGE SCALE GENOMIC DNA]</scope>
    <source>
        <strain evidence="3">Gh-48</strain>
    </source>
</reference>